<organism evidence="4 5">
    <name type="scientific">Capitella teleta</name>
    <name type="common">Polychaete worm</name>
    <dbReference type="NCBI Taxonomy" id="283909"/>
    <lineage>
        <taxon>Eukaryota</taxon>
        <taxon>Metazoa</taxon>
        <taxon>Spiralia</taxon>
        <taxon>Lophotrochozoa</taxon>
        <taxon>Annelida</taxon>
        <taxon>Polychaeta</taxon>
        <taxon>Sedentaria</taxon>
        <taxon>Scolecida</taxon>
        <taxon>Capitellidae</taxon>
        <taxon>Capitella</taxon>
    </lineage>
</organism>
<feature type="domain" description="UBX" evidence="2">
    <location>
        <begin position="127"/>
        <end position="204"/>
    </location>
</feature>
<sequence>MTDKRSVVFKDRLEGLFEGSGQLVGGDTVPSRLVPSKLEQNKQTSTQPDNSPIETQLPGKKLSMDQFLNKIPANVIKGGRIVDIRSSLGATLTGHSDSPHALTMVDTPAAQQLKERMEQDEGIRPPSSRELTTLRIKSEQGDHTYILKMRFSDTIRDVRDCLNKQRSKASTAYQIMSTFPNRVYDDDFASLKECGLTPSATLHLKPFSG</sequence>
<dbReference type="PROSITE" id="PS50053">
    <property type="entry name" value="UBIQUITIN_2"/>
    <property type="match status" value="1"/>
</dbReference>
<keyword evidence="5" id="KW-1185">Reference proteome</keyword>
<evidence type="ECO:0000256" key="1">
    <source>
        <dbReference type="SAM" id="MobiDB-lite"/>
    </source>
</evidence>
<accession>X2AAI3</accession>
<dbReference type="OrthoDB" id="6279438at2759"/>
<evidence type="ECO:0008006" key="6">
    <source>
        <dbReference type="Google" id="ProtNLM"/>
    </source>
</evidence>
<feature type="region of interest" description="Disordered" evidence="1">
    <location>
        <begin position="20"/>
        <end position="54"/>
    </location>
</feature>
<proteinExistence type="predicted"/>
<evidence type="ECO:0000313" key="5">
    <source>
        <dbReference type="Proteomes" id="UP000014760"/>
    </source>
</evidence>
<reference evidence="5" key="1">
    <citation type="submission" date="2012-12" db="EMBL/GenBank/DDBJ databases">
        <authorList>
            <person name="Hellsten U."/>
            <person name="Grimwood J."/>
            <person name="Chapman J.A."/>
            <person name="Shapiro H."/>
            <person name="Aerts A."/>
            <person name="Otillar R.P."/>
            <person name="Terry A.Y."/>
            <person name="Boore J.L."/>
            <person name="Simakov O."/>
            <person name="Marletaz F."/>
            <person name="Cho S.-J."/>
            <person name="Edsinger-Gonzales E."/>
            <person name="Havlak P."/>
            <person name="Kuo D.-H."/>
            <person name="Larsson T."/>
            <person name="Lv J."/>
            <person name="Arendt D."/>
            <person name="Savage R."/>
            <person name="Osoegawa K."/>
            <person name="de Jong P."/>
            <person name="Lindberg D.R."/>
            <person name="Seaver E.C."/>
            <person name="Weisblat D.A."/>
            <person name="Putnam N.H."/>
            <person name="Grigoriev I.V."/>
            <person name="Rokhsar D.S."/>
        </authorList>
    </citation>
    <scope>NUCLEOTIDE SEQUENCE</scope>
    <source>
        <strain evidence="5">I ESC-2004</strain>
    </source>
</reference>
<dbReference type="InterPro" id="IPR001012">
    <property type="entry name" value="UBX_dom"/>
</dbReference>
<dbReference type="InterPro" id="IPR029071">
    <property type="entry name" value="Ubiquitin-like_domsf"/>
</dbReference>
<dbReference type="Proteomes" id="UP000014760">
    <property type="component" value="Unassembled WGS sequence"/>
</dbReference>
<dbReference type="InterPro" id="IPR000626">
    <property type="entry name" value="Ubiquitin-like_dom"/>
</dbReference>
<feature type="domain" description="Ubiquitin-like" evidence="3">
    <location>
        <begin position="132"/>
        <end position="204"/>
    </location>
</feature>
<name>X2AAI3_CAPTE</name>
<dbReference type="STRING" id="283909.R7UHH5"/>
<dbReference type="Pfam" id="PF00789">
    <property type="entry name" value="UBX"/>
    <property type="match status" value="1"/>
</dbReference>
<reference evidence="4" key="3">
    <citation type="submission" date="2015-06" db="UniProtKB">
        <authorList>
            <consortium name="EnsemblMetazoa"/>
        </authorList>
    </citation>
    <scope>IDENTIFICATION</scope>
</reference>
<reference evidence="5" key="2">
    <citation type="journal article" date="2013" name="Nature">
        <title>Insights into bilaterian evolution from three spiralian genomes.</title>
        <authorList>
            <person name="Simakov O."/>
            <person name="Marletaz F."/>
            <person name="Cho S.J."/>
            <person name="Edsinger-Gonzales E."/>
            <person name="Havlak P."/>
            <person name="Hellsten U."/>
            <person name="Kuo D.H."/>
            <person name="Larsson T."/>
            <person name="Lv J."/>
            <person name="Arendt D."/>
            <person name="Savage R."/>
            <person name="Osoegawa K."/>
            <person name="de Jong P."/>
            <person name="Grimwood J."/>
            <person name="Chapman J.A."/>
            <person name="Shapiro H."/>
            <person name="Aerts A."/>
            <person name="Otillar R.P."/>
            <person name="Terry A.Y."/>
            <person name="Boore J.L."/>
            <person name="Grigoriev I.V."/>
            <person name="Lindberg D.R."/>
            <person name="Seaver E.C."/>
            <person name="Weisblat D.A."/>
            <person name="Putnam N.H."/>
            <person name="Rokhsar D.S."/>
        </authorList>
    </citation>
    <scope>NUCLEOTIDE SEQUENCE</scope>
    <source>
        <strain evidence="5">I ESC-2004</strain>
    </source>
</reference>
<dbReference type="SUPFAM" id="SSF54236">
    <property type="entry name" value="Ubiquitin-like"/>
    <property type="match status" value="1"/>
</dbReference>
<dbReference type="EnsemblMetazoa" id="CapteT208106">
    <property type="protein sequence ID" value="CapteP208106"/>
    <property type="gene ID" value="CapteG208106"/>
</dbReference>
<evidence type="ECO:0000313" key="4">
    <source>
        <dbReference type="EnsemblMetazoa" id="CapteP208106"/>
    </source>
</evidence>
<dbReference type="Gene3D" id="3.10.20.90">
    <property type="entry name" value="Phosphatidylinositol 3-kinase Catalytic Subunit, Chain A, domain 1"/>
    <property type="match status" value="1"/>
</dbReference>
<dbReference type="HOGENOM" id="CLU_1316525_0_0_1"/>
<evidence type="ECO:0000259" key="3">
    <source>
        <dbReference type="PROSITE" id="PS50053"/>
    </source>
</evidence>
<evidence type="ECO:0000259" key="2">
    <source>
        <dbReference type="PROSITE" id="PS50033"/>
    </source>
</evidence>
<dbReference type="CDD" id="cd17077">
    <property type="entry name" value="UBX_UBXN11"/>
    <property type="match status" value="1"/>
</dbReference>
<dbReference type="PANTHER" id="PTHR23333">
    <property type="entry name" value="UBX DOMAIN CONTAINING PROTEIN"/>
    <property type="match status" value="1"/>
</dbReference>
<protein>
    <recommendedName>
        <fullName evidence="6">UBX domain-containing protein</fullName>
    </recommendedName>
</protein>
<dbReference type="EMBL" id="AMQN01044130">
    <property type="status" value="NOT_ANNOTATED_CDS"/>
    <property type="molecule type" value="Genomic_DNA"/>
</dbReference>
<dbReference type="PROSITE" id="PS50033">
    <property type="entry name" value="UBX"/>
    <property type="match status" value="1"/>
</dbReference>
<dbReference type="OMA" id="QTYELRM"/>
<dbReference type="PANTHER" id="PTHR23333:SF4">
    <property type="entry name" value="UBX DOMAIN-CONTAINING PROTEIN 11"/>
    <property type="match status" value="1"/>
</dbReference>
<feature type="compositionally biased region" description="Polar residues" evidence="1">
    <location>
        <begin position="41"/>
        <end position="54"/>
    </location>
</feature>